<reference evidence="3 4" key="1">
    <citation type="submission" date="2019-02" db="EMBL/GenBank/DDBJ databases">
        <title>Deep-cultivation of Planctomycetes and their phenomic and genomic characterization uncovers novel biology.</title>
        <authorList>
            <person name="Wiegand S."/>
            <person name="Jogler M."/>
            <person name="Boedeker C."/>
            <person name="Pinto D."/>
            <person name="Vollmers J."/>
            <person name="Rivas-Marin E."/>
            <person name="Kohn T."/>
            <person name="Peeters S.H."/>
            <person name="Heuer A."/>
            <person name="Rast P."/>
            <person name="Oberbeckmann S."/>
            <person name="Bunk B."/>
            <person name="Jeske O."/>
            <person name="Meyerdierks A."/>
            <person name="Storesund J.E."/>
            <person name="Kallscheuer N."/>
            <person name="Luecker S."/>
            <person name="Lage O.M."/>
            <person name="Pohl T."/>
            <person name="Merkel B.J."/>
            <person name="Hornburger P."/>
            <person name="Mueller R.-W."/>
            <person name="Bruemmer F."/>
            <person name="Labrenz M."/>
            <person name="Spormann A.M."/>
            <person name="Op den Camp H."/>
            <person name="Overmann J."/>
            <person name="Amann R."/>
            <person name="Jetten M.S.M."/>
            <person name="Mascher T."/>
            <person name="Medema M.H."/>
            <person name="Devos D.P."/>
            <person name="Kaster A.-K."/>
            <person name="Ovreas L."/>
            <person name="Rohde M."/>
            <person name="Galperin M.Y."/>
            <person name="Jogler C."/>
        </authorList>
    </citation>
    <scope>NUCLEOTIDE SEQUENCE [LARGE SCALE GENOMIC DNA]</scope>
    <source>
        <strain evidence="3 4">Pla133</strain>
    </source>
</reference>
<dbReference type="KEGG" id="pbap:Pla133_47360"/>
<dbReference type="RefSeq" id="WP_145069679.1">
    <property type="nucleotide sequence ID" value="NZ_CP036287.1"/>
</dbReference>
<organism evidence="3 4">
    <name type="scientific">Engelhardtia mirabilis</name>
    <dbReference type="NCBI Taxonomy" id="2528011"/>
    <lineage>
        <taxon>Bacteria</taxon>
        <taxon>Pseudomonadati</taxon>
        <taxon>Planctomycetota</taxon>
        <taxon>Planctomycetia</taxon>
        <taxon>Planctomycetia incertae sedis</taxon>
        <taxon>Engelhardtia</taxon>
    </lineage>
</organism>
<name>A0A518BRN7_9BACT</name>
<keyword evidence="2" id="KW-1133">Transmembrane helix</keyword>
<evidence type="ECO:0000256" key="2">
    <source>
        <dbReference type="SAM" id="Phobius"/>
    </source>
</evidence>
<evidence type="ECO:0008006" key="5">
    <source>
        <dbReference type="Google" id="ProtNLM"/>
    </source>
</evidence>
<sequence length="524" mass="56629">MVQRSTRGVDAMGASSIRAYEPEDSFHDVLYDWMERAPWLAISFAMHLVLYFMLAAIPWSAMQSQEVPILNARIDPPDEVFVEPEVEEIIEKIPVPIEDPVQVVENVSDVDAISEDPAESDDPFEAPFAPSNNNNAVIGIGPGGGLGGGGAVGRPGRRPQTPGPVLTSIALGLEWLAEHQSPDGHWDGDDFAYQCDRGGPPADGEGSPLHDVGLTGLAVLAFMGWGDTPESGDYADNIRRGLAWLRRSQDTDSGRIGVAVSSNSIYDHAIATLALCEAQAMAPAPMRGRAAQSAIDFAQRARSAYTGWRYQYPPDGTADTSVTGWMVLALSAARKAGLATDPAAFRDALGWIDEVTDPATGRTGYMQPGEGVARPKHLIDVYPAELSEAMTAAGLLTRAFASDALDQPLAATDHSREAIDRGVELLLALPPHWTEDGAGVDLYYWYYASYALFQLGGSHPSAWKRWEKALVDTLLPAQRQSPACFEGSFDPIGPWGEDGGRVYATAISVLSLEVFFRYERLDEH</sequence>
<dbReference type="CDD" id="cd00688">
    <property type="entry name" value="ISOPREN_C2_like"/>
    <property type="match status" value="1"/>
</dbReference>
<evidence type="ECO:0000256" key="1">
    <source>
        <dbReference type="SAM" id="MobiDB-lite"/>
    </source>
</evidence>
<gene>
    <name evidence="3" type="ORF">Pla133_47360</name>
</gene>
<keyword evidence="2" id="KW-0812">Transmembrane</keyword>
<feature type="transmembrane region" description="Helical" evidence="2">
    <location>
        <begin position="39"/>
        <end position="61"/>
    </location>
</feature>
<keyword evidence="2" id="KW-0472">Membrane</keyword>
<dbReference type="EMBL" id="CP036287">
    <property type="protein sequence ID" value="QDU69616.1"/>
    <property type="molecule type" value="Genomic_DNA"/>
</dbReference>
<feature type="region of interest" description="Disordered" evidence="1">
    <location>
        <begin position="140"/>
        <end position="165"/>
    </location>
</feature>
<feature type="compositionally biased region" description="Gly residues" evidence="1">
    <location>
        <begin position="140"/>
        <end position="153"/>
    </location>
</feature>
<dbReference type="AlphaFoldDB" id="A0A518BRN7"/>
<accession>A0A518BRN7</accession>
<keyword evidence="4" id="KW-1185">Reference proteome</keyword>
<evidence type="ECO:0000313" key="3">
    <source>
        <dbReference type="EMBL" id="QDU69616.1"/>
    </source>
</evidence>
<evidence type="ECO:0000313" key="4">
    <source>
        <dbReference type="Proteomes" id="UP000316921"/>
    </source>
</evidence>
<proteinExistence type="predicted"/>
<protein>
    <recommendedName>
        <fullName evidence="5">Squalene cyclase C-terminal domain-containing protein</fullName>
    </recommendedName>
</protein>
<dbReference type="InterPro" id="IPR008930">
    <property type="entry name" value="Terpenoid_cyclase/PrenylTrfase"/>
</dbReference>
<dbReference type="Proteomes" id="UP000316921">
    <property type="component" value="Chromosome"/>
</dbReference>
<dbReference type="Gene3D" id="1.50.10.20">
    <property type="match status" value="1"/>
</dbReference>
<dbReference type="SUPFAM" id="SSF48239">
    <property type="entry name" value="Terpenoid cyclases/Protein prenyltransferases"/>
    <property type="match status" value="1"/>
</dbReference>